<dbReference type="Gene3D" id="1.20.1280.50">
    <property type="match status" value="1"/>
</dbReference>
<dbReference type="SUPFAM" id="SSF52058">
    <property type="entry name" value="L domain-like"/>
    <property type="match status" value="1"/>
</dbReference>
<dbReference type="EMBL" id="JAWWNJ010000162">
    <property type="protein sequence ID" value="KAK6978017.1"/>
    <property type="molecule type" value="Genomic_DNA"/>
</dbReference>
<comment type="caution">
    <text evidence="2">The sequence shown here is derived from an EMBL/GenBank/DDBJ whole genome shotgun (WGS) entry which is preliminary data.</text>
</comment>
<dbReference type="Proteomes" id="UP001362999">
    <property type="component" value="Unassembled WGS sequence"/>
</dbReference>
<keyword evidence="3" id="KW-1185">Reference proteome</keyword>
<dbReference type="AlphaFoldDB" id="A0AAV9ZDM8"/>
<name>A0AAV9ZDM8_9AGAR</name>
<feature type="coiled-coil region" evidence="1">
    <location>
        <begin position="12"/>
        <end position="39"/>
    </location>
</feature>
<sequence length="373" mass="41737">MLLSLQADRAIVAEKDAQISELEAQIAVLEEAISVLRAAKKPAEDRLNSLKYPVLTLPNEITSEIFQHYLPIYPEPPEFFEDPSPTKLVQICRQWRELALATPALWRAMDLRQISSSDLAHLWLERSGCLPLSIRGTDAKGLFHTFSASIPHCSRWEYLHLALDTSSSLKAVDAAMPLLRTLSLVINRRGRSVTSPHRFQDVPLLRSVVLDCHSPTADVVLPWSQLTSLTLRCNYSREIPSILRQMSNLVHCTLSIWDRYGNGPDSDVQLLRLETLVFKDDNETDVAVFKHLVTPALVCLELRESFLCFKGFGAAIAPHGGVVESLGAFISKSGCQLRELRITKASVPQEIYRSAFPSISMINCFKTAVPHLQ</sequence>
<evidence type="ECO:0000256" key="1">
    <source>
        <dbReference type="SAM" id="Coils"/>
    </source>
</evidence>
<protein>
    <submittedName>
        <fullName evidence="2">F-box domain-containing protein</fullName>
    </submittedName>
</protein>
<evidence type="ECO:0000313" key="2">
    <source>
        <dbReference type="EMBL" id="KAK6978017.1"/>
    </source>
</evidence>
<evidence type="ECO:0000313" key="3">
    <source>
        <dbReference type="Proteomes" id="UP001362999"/>
    </source>
</evidence>
<keyword evidence="1" id="KW-0175">Coiled coil</keyword>
<reference evidence="2 3" key="1">
    <citation type="journal article" date="2024" name="J Genomics">
        <title>Draft genome sequencing and assembly of Favolaschia claudopus CIRM-BRFM 2984 isolated from oak limbs.</title>
        <authorList>
            <person name="Navarro D."/>
            <person name="Drula E."/>
            <person name="Chaduli D."/>
            <person name="Cazenave R."/>
            <person name="Ahrendt S."/>
            <person name="Wang J."/>
            <person name="Lipzen A."/>
            <person name="Daum C."/>
            <person name="Barry K."/>
            <person name="Grigoriev I.V."/>
            <person name="Favel A."/>
            <person name="Rosso M.N."/>
            <person name="Martin F."/>
        </authorList>
    </citation>
    <scope>NUCLEOTIDE SEQUENCE [LARGE SCALE GENOMIC DNA]</scope>
    <source>
        <strain evidence="2 3">CIRM-BRFM 2984</strain>
    </source>
</reference>
<dbReference type="InterPro" id="IPR032675">
    <property type="entry name" value="LRR_dom_sf"/>
</dbReference>
<gene>
    <name evidence="2" type="ORF">R3P38DRAFT_3294625</name>
</gene>
<proteinExistence type="predicted"/>
<organism evidence="2 3">
    <name type="scientific">Favolaschia claudopus</name>
    <dbReference type="NCBI Taxonomy" id="2862362"/>
    <lineage>
        <taxon>Eukaryota</taxon>
        <taxon>Fungi</taxon>
        <taxon>Dikarya</taxon>
        <taxon>Basidiomycota</taxon>
        <taxon>Agaricomycotina</taxon>
        <taxon>Agaricomycetes</taxon>
        <taxon>Agaricomycetidae</taxon>
        <taxon>Agaricales</taxon>
        <taxon>Marasmiineae</taxon>
        <taxon>Mycenaceae</taxon>
        <taxon>Favolaschia</taxon>
    </lineage>
</organism>
<dbReference type="Gene3D" id="3.80.10.10">
    <property type="entry name" value="Ribonuclease Inhibitor"/>
    <property type="match status" value="1"/>
</dbReference>
<accession>A0AAV9ZDM8</accession>